<organism evidence="1 2">
    <name type="scientific">Natrinema gari JCM 14663</name>
    <dbReference type="NCBI Taxonomy" id="1230459"/>
    <lineage>
        <taxon>Archaea</taxon>
        <taxon>Methanobacteriati</taxon>
        <taxon>Methanobacteriota</taxon>
        <taxon>Stenosarchaea group</taxon>
        <taxon>Halobacteria</taxon>
        <taxon>Halobacteriales</taxon>
        <taxon>Natrialbaceae</taxon>
        <taxon>Natrinema</taxon>
    </lineage>
</organism>
<reference evidence="1 2" key="1">
    <citation type="journal article" date="2014" name="PLoS Genet.">
        <title>Phylogenetically driven sequencing of extremely halophilic archaea reveals strategies for static and dynamic osmo-response.</title>
        <authorList>
            <person name="Becker E.A."/>
            <person name="Seitzer P.M."/>
            <person name="Tritt A."/>
            <person name="Larsen D."/>
            <person name="Krusor M."/>
            <person name="Yao A.I."/>
            <person name="Wu D."/>
            <person name="Madern D."/>
            <person name="Eisen J.A."/>
            <person name="Darling A.E."/>
            <person name="Facciotti M.T."/>
        </authorList>
    </citation>
    <scope>NUCLEOTIDE SEQUENCE [LARGE SCALE GENOMIC DNA]</scope>
    <source>
        <strain evidence="1 2">JCM 14663</strain>
    </source>
</reference>
<gene>
    <name evidence="1" type="ORF">C486_16550</name>
</gene>
<sequence>MSVAAIVAIETIYTLIATLSCDQVCTDGQLLLSIPPPVAPDTAVEDKFQDETV</sequence>
<protein>
    <submittedName>
        <fullName evidence="1">Uncharacterized protein</fullName>
    </submittedName>
</protein>
<comment type="caution">
    <text evidence="1">The sequence shown here is derived from an EMBL/GenBank/DDBJ whole genome shotgun (WGS) entry which is preliminary data.</text>
</comment>
<keyword evidence="2" id="KW-1185">Reference proteome</keyword>
<accession>L9YSJ3</accession>
<dbReference type="Proteomes" id="UP000011592">
    <property type="component" value="Unassembled WGS sequence"/>
</dbReference>
<dbReference type="AlphaFoldDB" id="L9YSJ3"/>
<name>L9YSJ3_9EURY</name>
<dbReference type="PATRIC" id="fig|1230459.4.peg.3301"/>
<evidence type="ECO:0000313" key="2">
    <source>
        <dbReference type="Proteomes" id="UP000011592"/>
    </source>
</evidence>
<proteinExistence type="predicted"/>
<evidence type="ECO:0000313" key="1">
    <source>
        <dbReference type="EMBL" id="ELY77079.1"/>
    </source>
</evidence>
<dbReference type="EMBL" id="AOIJ01000063">
    <property type="protein sequence ID" value="ELY77079.1"/>
    <property type="molecule type" value="Genomic_DNA"/>
</dbReference>